<feature type="binding site" evidence="4">
    <location>
        <position position="109"/>
    </location>
    <ligand>
        <name>ATP</name>
        <dbReference type="ChEBI" id="CHEBI:30616"/>
    </ligand>
</feature>
<evidence type="ECO:0000259" key="6">
    <source>
        <dbReference type="PROSITE" id="PS50975"/>
    </source>
</evidence>
<dbReference type="Pfam" id="PF02222">
    <property type="entry name" value="ATP-grasp"/>
    <property type="match status" value="1"/>
</dbReference>
<dbReference type="GO" id="GO:0034028">
    <property type="term" value="F:5-(carboxyamino)imidazole ribonucleotide synthase activity"/>
    <property type="evidence" value="ECO:0007669"/>
    <property type="project" value="UniProtKB-UniRule"/>
</dbReference>
<comment type="subunit">
    <text evidence="4 5">Homodimer.</text>
</comment>
<dbReference type="InterPro" id="IPR011054">
    <property type="entry name" value="Rudment_hybrid_motif"/>
</dbReference>
<comment type="caution">
    <text evidence="7">The sequence shown here is derived from an EMBL/GenBank/DDBJ whole genome shotgun (WGS) entry which is preliminary data.</text>
</comment>
<dbReference type="Pfam" id="PF22660">
    <property type="entry name" value="RS_preATP-grasp-like"/>
    <property type="match status" value="1"/>
</dbReference>
<dbReference type="PANTHER" id="PTHR11609:SF5">
    <property type="entry name" value="PHOSPHORIBOSYLAMINOIMIDAZOLE CARBOXYLASE"/>
    <property type="match status" value="1"/>
</dbReference>
<dbReference type="UniPathway" id="UPA00074">
    <property type="reaction ID" value="UER00942"/>
</dbReference>
<dbReference type="EC" id="6.3.4.18" evidence="4 5"/>
<dbReference type="HAMAP" id="MF_01928">
    <property type="entry name" value="PurK"/>
    <property type="match status" value="1"/>
</dbReference>
<feature type="binding site" evidence="4">
    <location>
        <begin position="182"/>
        <end position="185"/>
    </location>
    <ligand>
        <name>ATP</name>
        <dbReference type="ChEBI" id="CHEBI:30616"/>
    </ligand>
</feature>
<proteinExistence type="inferred from homology"/>
<dbReference type="PROSITE" id="PS50975">
    <property type="entry name" value="ATP_GRASP"/>
    <property type="match status" value="1"/>
</dbReference>
<reference evidence="7 8" key="1">
    <citation type="submission" date="2019-10" db="EMBL/GenBank/DDBJ databases">
        <title>Genome sequence of Phaeocystidibacter marisrubri JCM30614 (type strain).</title>
        <authorList>
            <person name="Bowman J.P."/>
        </authorList>
    </citation>
    <scope>NUCLEOTIDE SEQUENCE [LARGE SCALE GENOMIC DNA]</scope>
    <source>
        <strain evidence="7 8">JCM 30614</strain>
    </source>
</reference>
<dbReference type="EMBL" id="WBVQ01000002">
    <property type="protein sequence ID" value="KAB2815940.1"/>
    <property type="molecule type" value="Genomic_DNA"/>
</dbReference>
<protein>
    <recommendedName>
        <fullName evidence="4 5">N5-carboxyaminoimidazole ribonucleotide synthase</fullName>
        <shortName evidence="4 5">N5-CAIR synthase</shortName>
        <ecNumber evidence="4 5">6.3.4.18</ecNumber>
    </recommendedName>
    <alternativeName>
        <fullName evidence="4 5">5-(carboxyamino)imidazole ribonucleotide synthetase</fullName>
    </alternativeName>
</protein>
<feature type="domain" description="ATP-grasp" evidence="6">
    <location>
        <begin position="113"/>
        <end position="299"/>
    </location>
</feature>
<dbReference type="Pfam" id="PF17769">
    <property type="entry name" value="PurK_C"/>
    <property type="match status" value="1"/>
</dbReference>
<comment type="caution">
    <text evidence="4">Lacks conserved residue(s) required for the propagation of feature annotation.</text>
</comment>
<dbReference type="SUPFAM" id="SSF51246">
    <property type="entry name" value="Rudiment single hybrid motif"/>
    <property type="match status" value="1"/>
</dbReference>
<dbReference type="Gene3D" id="3.30.470.20">
    <property type="entry name" value="ATP-grasp fold, B domain"/>
    <property type="match status" value="1"/>
</dbReference>
<dbReference type="InterPro" id="IPR003135">
    <property type="entry name" value="ATP-grasp_carboxylate-amine"/>
</dbReference>
<dbReference type="OrthoDB" id="9804625at2"/>
<dbReference type="NCBIfam" id="NF004679">
    <property type="entry name" value="PRK06019.1-5"/>
    <property type="match status" value="1"/>
</dbReference>
<evidence type="ECO:0000313" key="7">
    <source>
        <dbReference type="EMBL" id="KAB2815940.1"/>
    </source>
</evidence>
<dbReference type="InterPro" id="IPR040686">
    <property type="entry name" value="PurK_C"/>
</dbReference>
<sequence>MKEIFSNPSFKLGVLGGGQLGKMMLAETRRYDIYTVVMDPAADAPSRLASNEFVCGSLMDYNTVLDFGRGLDVLTIEIEHVNVDALEVLEGEGVKVFPQPRALRIIQNKAVQKQFYKDHQLPTSDFFTFENAEELHEGLKKGNWKPPFVWKAATGGYDGFGVNIVRTEADIQNLPNQAGLVEAFVPFEKEIAVIVARNENGEVVSYPVVEMEFHPTANQVEYVLCPAHISPEAAEKAKELAEKTIAAYDLVGLLAVEMFLAKDGNIYINEVAPRTHNSGHLTIESNFTSQFEQHVRAVTNMPLGSTDLRIPAVMANLVGDKGYSGPVKYEGYRDLLAMRGVYIHLYGKSSTRPFRKMGHVTATHTDRAEARAAAEKAKDAIRVQSR</sequence>
<dbReference type="GO" id="GO:0005524">
    <property type="term" value="F:ATP binding"/>
    <property type="evidence" value="ECO:0007669"/>
    <property type="project" value="UniProtKB-UniRule"/>
</dbReference>
<dbReference type="Gene3D" id="3.30.1490.20">
    <property type="entry name" value="ATP-grasp fold, A domain"/>
    <property type="match status" value="1"/>
</dbReference>
<dbReference type="GO" id="GO:0046872">
    <property type="term" value="F:metal ion binding"/>
    <property type="evidence" value="ECO:0007669"/>
    <property type="project" value="InterPro"/>
</dbReference>
<comment type="function">
    <text evidence="4">Catalyzes the ATP-dependent conversion of 5-aminoimidazole ribonucleotide (AIR) and HCO(3)(-) to N5-carboxyaminoimidazole ribonucleotide (N5-CAIR).</text>
</comment>
<dbReference type="Proteomes" id="UP000484164">
    <property type="component" value="Unassembled WGS sequence"/>
</dbReference>
<dbReference type="RefSeq" id="WP_151693369.1">
    <property type="nucleotide sequence ID" value="NZ_BMGX01000001.1"/>
</dbReference>
<comment type="function">
    <text evidence="5">Catalyzes the ATP-dependent conversion of 5-aminoimidazole ribonucleotide (AIR) and HCO(3)- to N5-carboxyaminoimidazole ribonucleotide (N5-CAIR).</text>
</comment>
<organism evidence="7 8">
    <name type="scientific">Phaeocystidibacter marisrubri</name>
    <dbReference type="NCBI Taxonomy" id="1577780"/>
    <lineage>
        <taxon>Bacteria</taxon>
        <taxon>Pseudomonadati</taxon>
        <taxon>Bacteroidota</taxon>
        <taxon>Flavobacteriia</taxon>
        <taxon>Flavobacteriales</taxon>
        <taxon>Phaeocystidibacteraceae</taxon>
        <taxon>Phaeocystidibacter</taxon>
    </lineage>
</organism>
<dbReference type="GO" id="GO:0005829">
    <property type="term" value="C:cytosol"/>
    <property type="evidence" value="ECO:0007669"/>
    <property type="project" value="TreeGrafter"/>
</dbReference>
<gene>
    <name evidence="4 5" type="primary">purK</name>
    <name evidence="7" type="ORF">F8C82_09595</name>
</gene>
<dbReference type="InterPro" id="IPR054350">
    <property type="entry name" value="PurT/PurK_preATP-grasp"/>
</dbReference>
<comment type="pathway">
    <text evidence="4 5">Purine metabolism; IMP biosynthesis via de novo pathway; 5-amino-1-(5-phospho-D-ribosyl)imidazole-4-carboxylate from 5-amino-1-(5-phospho-D-ribosyl)imidazole (N5-CAIR route): step 1/2.</text>
</comment>
<comment type="similarity">
    <text evidence="4 5">Belongs to the PurK/PurT family.</text>
</comment>
<dbReference type="InterPro" id="IPR011761">
    <property type="entry name" value="ATP-grasp"/>
</dbReference>
<keyword evidence="1 4" id="KW-0547">Nucleotide-binding</keyword>
<dbReference type="PANTHER" id="PTHR11609">
    <property type="entry name" value="PURINE BIOSYNTHESIS PROTEIN 6/7, PUR6/7"/>
    <property type="match status" value="1"/>
</dbReference>
<dbReference type="SUPFAM" id="SSF56059">
    <property type="entry name" value="Glutathione synthetase ATP-binding domain-like"/>
    <property type="match status" value="1"/>
</dbReference>
<accession>A0A6L3ZE38</accession>
<evidence type="ECO:0000256" key="5">
    <source>
        <dbReference type="RuleBase" id="RU361200"/>
    </source>
</evidence>
<feature type="binding site" evidence="4">
    <location>
        <begin position="269"/>
        <end position="270"/>
    </location>
    <ligand>
        <name>ATP</name>
        <dbReference type="ChEBI" id="CHEBI:30616"/>
    </ligand>
</feature>
<evidence type="ECO:0000256" key="1">
    <source>
        <dbReference type="ARBA" id="ARBA00022741"/>
    </source>
</evidence>
<keyword evidence="4 5" id="KW-0436">Ligase</keyword>
<dbReference type="GO" id="GO:0004638">
    <property type="term" value="F:phosphoribosylaminoimidazole carboxylase activity"/>
    <property type="evidence" value="ECO:0007669"/>
    <property type="project" value="InterPro"/>
</dbReference>
<dbReference type="SUPFAM" id="SSF52440">
    <property type="entry name" value="PreATP-grasp domain"/>
    <property type="match status" value="1"/>
</dbReference>
<evidence type="ECO:0000256" key="3">
    <source>
        <dbReference type="ARBA" id="ARBA00022840"/>
    </source>
</evidence>
<dbReference type="InterPro" id="IPR016185">
    <property type="entry name" value="PreATP-grasp_dom_sf"/>
</dbReference>
<keyword evidence="2 4" id="KW-0658">Purine biosynthesis</keyword>
<keyword evidence="3 4" id="KW-0067">ATP-binding</keyword>
<feature type="binding site" evidence="4">
    <location>
        <position position="190"/>
    </location>
    <ligand>
        <name>ATP</name>
        <dbReference type="ChEBI" id="CHEBI:30616"/>
    </ligand>
</feature>
<feature type="binding site" evidence="4">
    <location>
        <position position="151"/>
    </location>
    <ligand>
        <name>ATP</name>
        <dbReference type="ChEBI" id="CHEBI:30616"/>
    </ligand>
</feature>
<dbReference type="InterPro" id="IPR005875">
    <property type="entry name" value="PurK"/>
</dbReference>
<dbReference type="NCBIfam" id="TIGR01161">
    <property type="entry name" value="purK"/>
    <property type="match status" value="1"/>
</dbReference>
<dbReference type="GO" id="GO:0006189">
    <property type="term" value="P:'de novo' IMP biosynthetic process"/>
    <property type="evidence" value="ECO:0007669"/>
    <property type="project" value="UniProtKB-UniRule"/>
</dbReference>
<name>A0A6L3ZE38_9FLAO</name>
<comment type="catalytic activity">
    <reaction evidence="4 5">
        <text>5-amino-1-(5-phospho-beta-D-ribosyl)imidazole + hydrogencarbonate + ATP = 5-carboxyamino-1-(5-phospho-D-ribosyl)imidazole + ADP + phosphate + 2 H(+)</text>
        <dbReference type="Rhea" id="RHEA:19317"/>
        <dbReference type="ChEBI" id="CHEBI:15378"/>
        <dbReference type="ChEBI" id="CHEBI:17544"/>
        <dbReference type="ChEBI" id="CHEBI:30616"/>
        <dbReference type="ChEBI" id="CHEBI:43474"/>
        <dbReference type="ChEBI" id="CHEBI:58730"/>
        <dbReference type="ChEBI" id="CHEBI:137981"/>
        <dbReference type="ChEBI" id="CHEBI:456216"/>
        <dbReference type="EC" id="6.3.4.18"/>
    </reaction>
</comment>
<evidence type="ECO:0000256" key="4">
    <source>
        <dbReference type="HAMAP-Rule" id="MF_01928"/>
    </source>
</evidence>
<evidence type="ECO:0000256" key="2">
    <source>
        <dbReference type="ARBA" id="ARBA00022755"/>
    </source>
</evidence>
<dbReference type="AlphaFoldDB" id="A0A6L3ZE38"/>
<dbReference type="InterPro" id="IPR013815">
    <property type="entry name" value="ATP_grasp_subdomain_1"/>
</dbReference>
<dbReference type="Gene3D" id="3.40.50.20">
    <property type="match status" value="1"/>
</dbReference>
<keyword evidence="8" id="KW-1185">Reference proteome</keyword>
<evidence type="ECO:0000313" key="8">
    <source>
        <dbReference type="Proteomes" id="UP000484164"/>
    </source>
</evidence>